<name>A0ACC0VGM3_9STRA</name>
<comment type="caution">
    <text evidence="1">The sequence shown here is derived from an EMBL/GenBank/DDBJ whole genome shotgun (WGS) entry which is preliminary data.</text>
</comment>
<evidence type="ECO:0000313" key="2">
    <source>
        <dbReference type="Proteomes" id="UP001163321"/>
    </source>
</evidence>
<keyword evidence="2" id="KW-1185">Reference proteome</keyword>
<protein>
    <submittedName>
        <fullName evidence="1">Uncharacterized protein</fullName>
    </submittedName>
</protein>
<dbReference type="Proteomes" id="UP001163321">
    <property type="component" value="Chromosome 9"/>
</dbReference>
<organism evidence="1 2">
    <name type="scientific">Peronosclerospora sorghi</name>
    <dbReference type="NCBI Taxonomy" id="230839"/>
    <lineage>
        <taxon>Eukaryota</taxon>
        <taxon>Sar</taxon>
        <taxon>Stramenopiles</taxon>
        <taxon>Oomycota</taxon>
        <taxon>Peronosporomycetes</taxon>
        <taxon>Peronosporales</taxon>
        <taxon>Peronosporaceae</taxon>
        <taxon>Peronosclerospora</taxon>
    </lineage>
</organism>
<reference evidence="1 2" key="1">
    <citation type="journal article" date="2022" name="bioRxiv">
        <title>The genome of the oomycete Peronosclerospora sorghi, a cosmopolitan pathogen of maize and sorghum, is inflated with dispersed pseudogenes.</title>
        <authorList>
            <person name="Fletcher K."/>
            <person name="Martin F."/>
            <person name="Isakeit T."/>
            <person name="Cavanaugh K."/>
            <person name="Magill C."/>
            <person name="Michelmore R."/>
        </authorList>
    </citation>
    <scope>NUCLEOTIDE SEQUENCE [LARGE SCALE GENOMIC DNA]</scope>
    <source>
        <strain evidence="1">P6</strain>
    </source>
</reference>
<proteinExistence type="predicted"/>
<accession>A0ACC0VGM3</accession>
<gene>
    <name evidence="1" type="ORF">PsorP6_014314</name>
</gene>
<evidence type="ECO:0000313" key="1">
    <source>
        <dbReference type="EMBL" id="KAI9905477.1"/>
    </source>
</evidence>
<dbReference type="EMBL" id="CM047588">
    <property type="protein sequence ID" value="KAI9905477.1"/>
    <property type="molecule type" value="Genomic_DNA"/>
</dbReference>
<sequence length="301" mass="33926">MDDEAVRYEDKNERSSSDCRQVLGFSRSTLDSTSSELDGESLALSEHFWTNLVKETCLHLEEAVRSNSLIQTPRVLRVLREIQVNNVELAMEWLLRHLEDEDDAIDDSQHNVAQNDGGDSEAVNLCQEKESARGNEMKEDLQTLYCSLRDNFEAVCFQILRFQATKNQSDDVTHVKDAEDSSKLYPSQNLVTIIAQHFSFLILRSNEDRHLVIHGLNTAILDYFDEAPVLQLDSESWEVLQLQSPSCIGKLLAHVISDVISETRSLKVSWTSVILDFDAIVAGSATKPLLTVGSASFDHLR</sequence>